<feature type="compositionally biased region" description="Low complexity" evidence="2">
    <location>
        <begin position="136"/>
        <end position="146"/>
    </location>
</feature>
<feature type="compositionally biased region" description="Basic residues" evidence="2">
    <location>
        <begin position="147"/>
        <end position="159"/>
    </location>
</feature>
<dbReference type="InParanoid" id="A7SX47"/>
<sequence>MAPFLALFLMKFFKSCFSVSTCFDSLSKGFQKLGLYEVISHIISQPLFLHLMRPSYGYLLTRKKLETSSPVFRNEIDTLKEEMNEAHYQYECLLDSDTERDLSYKWFDVRDREFTEERLKICEALQQLERESFSHRSSVTSVSKSGSKSRRSQISRARSRAASSLSLPQAHADATAMARKLQVEMAFLEKDKEVKRMQLEKEKTFSEFLSQEVKHAIKTEIKHDRAETDQQRSINLPIKEPPVFFGDCFEYPSFTTAFDSIIASSVKSDIDRLFFGKLPSYAGVKWCRIAHERQQKERRAVGFKEFVAYVKLEAELANDPVFSDLDTGTLPLQRTLGVQWCVKSDSFQFSIVLRDKPCTSRGILSTVSSKLSQTSWHRSRAKDVHLPEGRLEPCAPFTYCTVDLFGPFTIKENRKILKRDNL</sequence>
<dbReference type="EMBL" id="DS469878">
    <property type="protein sequence ID" value="EDO31727.1"/>
    <property type="molecule type" value="Genomic_DNA"/>
</dbReference>
<dbReference type="PANTHER" id="PTHR47331">
    <property type="entry name" value="PHD-TYPE DOMAIN-CONTAINING PROTEIN"/>
    <property type="match status" value="1"/>
</dbReference>
<evidence type="ECO:0000313" key="5">
    <source>
        <dbReference type="Proteomes" id="UP000001593"/>
    </source>
</evidence>
<dbReference type="AlphaFoldDB" id="A7SX47"/>
<feature type="signal peptide" evidence="3">
    <location>
        <begin position="1"/>
        <end position="18"/>
    </location>
</feature>
<accession>A7SX47</accession>
<name>A7SX47_NEMVE</name>
<gene>
    <name evidence="4" type="ORF">NEMVEDRAFT_v1g218862</name>
</gene>
<feature type="chain" id="PRO_5002714716" evidence="3">
    <location>
        <begin position="19"/>
        <end position="422"/>
    </location>
</feature>
<keyword evidence="5" id="KW-1185">Reference proteome</keyword>
<evidence type="ECO:0000313" key="4">
    <source>
        <dbReference type="EMBL" id="EDO31727.1"/>
    </source>
</evidence>
<dbReference type="Proteomes" id="UP000001593">
    <property type="component" value="Unassembled WGS sequence"/>
</dbReference>
<proteinExistence type="predicted"/>
<protein>
    <submittedName>
        <fullName evidence="4">Uncharacterized protein</fullName>
    </submittedName>
</protein>
<feature type="region of interest" description="Disordered" evidence="2">
    <location>
        <begin position="136"/>
        <end position="169"/>
    </location>
</feature>
<keyword evidence="3" id="KW-0732">Signal</keyword>
<dbReference type="PANTHER" id="PTHR47331:SF5">
    <property type="entry name" value="RIBONUCLEASE H"/>
    <property type="match status" value="1"/>
</dbReference>
<evidence type="ECO:0000256" key="3">
    <source>
        <dbReference type="SAM" id="SignalP"/>
    </source>
</evidence>
<dbReference type="HOGENOM" id="CLU_651012_0_0_1"/>
<organism evidence="4 5">
    <name type="scientific">Nematostella vectensis</name>
    <name type="common">Starlet sea anemone</name>
    <dbReference type="NCBI Taxonomy" id="45351"/>
    <lineage>
        <taxon>Eukaryota</taxon>
        <taxon>Metazoa</taxon>
        <taxon>Cnidaria</taxon>
        <taxon>Anthozoa</taxon>
        <taxon>Hexacorallia</taxon>
        <taxon>Actiniaria</taxon>
        <taxon>Edwardsiidae</taxon>
        <taxon>Nematostella</taxon>
    </lineage>
</organism>
<keyword evidence="1" id="KW-0175">Coiled coil</keyword>
<evidence type="ECO:0000256" key="2">
    <source>
        <dbReference type="SAM" id="MobiDB-lite"/>
    </source>
</evidence>
<evidence type="ECO:0000256" key="1">
    <source>
        <dbReference type="SAM" id="Coils"/>
    </source>
</evidence>
<feature type="coiled-coil region" evidence="1">
    <location>
        <begin position="171"/>
        <end position="198"/>
    </location>
</feature>
<reference evidence="4 5" key="1">
    <citation type="journal article" date="2007" name="Science">
        <title>Sea anemone genome reveals ancestral eumetazoan gene repertoire and genomic organization.</title>
        <authorList>
            <person name="Putnam N.H."/>
            <person name="Srivastava M."/>
            <person name="Hellsten U."/>
            <person name="Dirks B."/>
            <person name="Chapman J."/>
            <person name="Salamov A."/>
            <person name="Terry A."/>
            <person name="Shapiro H."/>
            <person name="Lindquist E."/>
            <person name="Kapitonov V.V."/>
            <person name="Jurka J."/>
            <person name="Genikhovich G."/>
            <person name="Grigoriev I.V."/>
            <person name="Lucas S.M."/>
            <person name="Steele R.E."/>
            <person name="Finnerty J.R."/>
            <person name="Technau U."/>
            <person name="Martindale M.Q."/>
            <person name="Rokhsar D.S."/>
        </authorList>
    </citation>
    <scope>NUCLEOTIDE SEQUENCE [LARGE SCALE GENOMIC DNA]</scope>
    <source>
        <strain evidence="5">CH2 X CH6</strain>
    </source>
</reference>